<feature type="region of interest" description="Disordered" evidence="1">
    <location>
        <begin position="1"/>
        <end position="123"/>
    </location>
</feature>
<comment type="caution">
    <text evidence="3">The sequence shown here is derived from an EMBL/GenBank/DDBJ whole genome shotgun (WGS) entry which is preliminary data.</text>
</comment>
<feature type="compositionally biased region" description="Basic and acidic residues" evidence="1">
    <location>
        <begin position="90"/>
        <end position="105"/>
    </location>
</feature>
<feature type="compositionally biased region" description="Basic and acidic residues" evidence="1">
    <location>
        <begin position="113"/>
        <end position="123"/>
    </location>
</feature>
<keyword evidence="4" id="KW-1185">Reference proteome</keyword>
<dbReference type="AlphaFoldDB" id="A0A931DKZ8"/>
<sequence length="123" mass="13649">MTERYASGPEDEGVPDLRDDTPEQYWGEDPQEAALPGDRPTAVDDYGTTADEMREGEPLDGRLRREEPERPLPENEPENPAGRLVEEDEGVRPDTEPDAVARDVGPDGGGYTAEERAIRVEEE</sequence>
<feature type="compositionally biased region" description="Basic and acidic residues" evidence="1">
    <location>
        <begin position="51"/>
        <end position="73"/>
    </location>
</feature>
<accession>A0A931DKZ8</accession>
<evidence type="ECO:0000256" key="1">
    <source>
        <dbReference type="SAM" id="MobiDB-lite"/>
    </source>
</evidence>
<feature type="domain" description="DUF5709" evidence="2">
    <location>
        <begin position="77"/>
        <end position="123"/>
    </location>
</feature>
<evidence type="ECO:0000313" key="4">
    <source>
        <dbReference type="Proteomes" id="UP000614047"/>
    </source>
</evidence>
<dbReference type="EMBL" id="JADOUA010000001">
    <property type="protein sequence ID" value="MBG6091402.1"/>
    <property type="molecule type" value="Genomic_DNA"/>
</dbReference>
<dbReference type="Proteomes" id="UP000614047">
    <property type="component" value="Unassembled WGS sequence"/>
</dbReference>
<evidence type="ECO:0000313" key="3">
    <source>
        <dbReference type="EMBL" id="MBG6091402.1"/>
    </source>
</evidence>
<proteinExistence type="predicted"/>
<dbReference type="RefSeq" id="WP_197013715.1">
    <property type="nucleotide sequence ID" value="NZ_BAABES010000019.1"/>
</dbReference>
<evidence type="ECO:0000259" key="2">
    <source>
        <dbReference type="Pfam" id="PF18970"/>
    </source>
</evidence>
<protein>
    <recommendedName>
        <fullName evidence="2">DUF5709 domain-containing protein</fullName>
    </recommendedName>
</protein>
<dbReference type="InterPro" id="IPR043763">
    <property type="entry name" value="DUF5709"/>
</dbReference>
<dbReference type="Pfam" id="PF18970">
    <property type="entry name" value="DUF5709"/>
    <property type="match status" value="1"/>
</dbReference>
<name>A0A931DKZ8_9ACTN</name>
<gene>
    <name evidence="3" type="ORF">IW256_005515</name>
</gene>
<organism evidence="3 4">
    <name type="scientific">Actinomadura viridis</name>
    <dbReference type="NCBI Taxonomy" id="58110"/>
    <lineage>
        <taxon>Bacteria</taxon>
        <taxon>Bacillati</taxon>
        <taxon>Actinomycetota</taxon>
        <taxon>Actinomycetes</taxon>
        <taxon>Streptosporangiales</taxon>
        <taxon>Thermomonosporaceae</taxon>
        <taxon>Actinomadura</taxon>
    </lineage>
</organism>
<reference evidence="3" key="1">
    <citation type="submission" date="2020-11" db="EMBL/GenBank/DDBJ databases">
        <title>Sequencing the genomes of 1000 actinobacteria strains.</title>
        <authorList>
            <person name="Klenk H.-P."/>
        </authorList>
    </citation>
    <scope>NUCLEOTIDE SEQUENCE</scope>
    <source>
        <strain evidence="3">DSM 43175</strain>
    </source>
</reference>